<name>D8QAL4_SCHCM</name>
<reference evidence="1 2" key="1">
    <citation type="journal article" date="2010" name="Nat. Biotechnol.">
        <title>Genome sequence of the model mushroom Schizophyllum commune.</title>
        <authorList>
            <person name="Ohm R.A."/>
            <person name="de Jong J.F."/>
            <person name="Lugones L.G."/>
            <person name="Aerts A."/>
            <person name="Kothe E."/>
            <person name="Stajich J.E."/>
            <person name="de Vries R.P."/>
            <person name="Record E."/>
            <person name="Levasseur A."/>
            <person name="Baker S.E."/>
            <person name="Bartholomew K.A."/>
            <person name="Coutinho P.M."/>
            <person name="Erdmann S."/>
            <person name="Fowler T.J."/>
            <person name="Gathman A.C."/>
            <person name="Lombard V."/>
            <person name="Henrissat B."/>
            <person name="Knabe N."/>
            <person name="Kuees U."/>
            <person name="Lilly W.W."/>
            <person name="Lindquist E."/>
            <person name="Lucas S."/>
            <person name="Magnuson J.K."/>
            <person name="Piumi F."/>
            <person name="Raudaskoski M."/>
            <person name="Salamov A."/>
            <person name="Schmutz J."/>
            <person name="Schwarze F.W.M.R."/>
            <person name="vanKuyk P.A."/>
            <person name="Horton J.S."/>
            <person name="Grigoriev I.V."/>
            <person name="Woesten H.A.B."/>
        </authorList>
    </citation>
    <scope>NUCLEOTIDE SEQUENCE [LARGE SCALE GENOMIC DNA]</scope>
    <source>
        <strain evidence="2">H4-8 / FGSC 9210</strain>
    </source>
</reference>
<dbReference type="HOGENOM" id="CLU_1343944_0_0_1"/>
<dbReference type="AlphaFoldDB" id="D8QAL4"/>
<gene>
    <name evidence="1" type="ORF">SCHCODRAFT_85636</name>
</gene>
<proteinExistence type="predicted"/>
<evidence type="ECO:0000313" key="1">
    <source>
        <dbReference type="EMBL" id="EFI95852.1"/>
    </source>
</evidence>
<keyword evidence="2" id="KW-1185">Reference proteome</keyword>
<dbReference type="InParanoid" id="D8QAL4"/>
<dbReference type="EMBL" id="GL377308">
    <property type="protein sequence ID" value="EFI95852.1"/>
    <property type="molecule type" value="Genomic_DNA"/>
</dbReference>
<dbReference type="VEuPathDB" id="FungiDB:SCHCODRAFT_02669176"/>
<protein>
    <submittedName>
        <fullName evidence="1">Expressed protein</fullName>
    </submittedName>
</protein>
<sequence>MEIVESPRSSIAMTFYPRSPLLDTPLTPPEFKLSEVPAGTQDVLREAEHRARALGGGETLQVIATQVHATRRVLTKYRHITVVVDTEAKRRHTTSWTDGVQLIKSICEEILQKLRDPANARDDEWLSRRRQRLTRYLTQLLKATKDIIADKRREYEVLIRMYNERKNFVFANIRAMEVDYDALREMRHWCGVEAARRYVRQDYY</sequence>
<organism evidence="2">
    <name type="scientific">Schizophyllum commune (strain H4-8 / FGSC 9210)</name>
    <name type="common">Split gill fungus</name>
    <dbReference type="NCBI Taxonomy" id="578458"/>
    <lineage>
        <taxon>Eukaryota</taxon>
        <taxon>Fungi</taxon>
        <taxon>Dikarya</taxon>
        <taxon>Basidiomycota</taxon>
        <taxon>Agaricomycotina</taxon>
        <taxon>Agaricomycetes</taxon>
        <taxon>Agaricomycetidae</taxon>
        <taxon>Agaricales</taxon>
        <taxon>Schizophyllaceae</taxon>
        <taxon>Schizophyllum</taxon>
    </lineage>
</organism>
<dbReference type="GeneID" id="9587745"/>
<dbReference type="RefSeq" id="XP_003030755.1">
    <property type="nucleotide sequence ID" value="XM_003030709.1"/>
</dbReference>
<dbReference type="OrthoDB" id="10681146at2759"/>
<dbReference type="KEGG" id="scm:SCHCO_02669176"/>
<accession>D8QAL4</accession>
<dbReference type="Proteomes" id="UP000007431">
    <property type="component" value="Unassembled WGS sequence"/>
</dbReference>
<evidence type="ECO:0000313" key="2">
    <source>
        <dbReference type="Proteomes" id="UP000007431"/>
    </source>
</evidence>